<evidence type="ECO:0000313" key="2">
    <source>
        <dbReference type="EMBL" id="KAK9767022.1"/>
    </source>
</evidence>
<keyword evidence="3" id="KW-1185">Reference proteome</keyword>
<keyword evidence="1" id="KW-0472">Membrane</keyword>
<accession>A0ABR2WZR8</accession>
<comment type="caution">
    <text evidence="2">The sequence shown here is derived from an EMBL/GenBank/DDBJ whole genome shotgun (WGS) entry which is preliminary data.</text>
</comment>
<gene>
    <name evidence="2" type="ORF">K7432_003458</name>
</gene>
<dbReference type="Proteomes" id="UP001479436">
    <property type="component" value="Unassembled WGS sequence"/>
</dbReference>
<evidence type="ECO:0000313" key="3">
    <source>
        <dbReference type="Proteomes" id="UP001479436"/>
    </source>
</evidence>
<keyword evidence="1" id="KW-0812">Transmembrane</keyword>
<name>A0ABR2WZR8_9FUNG</name>
<protein>
    <submittedName>
        <fullName evidence="2">Uncharacterized protein</fullName>
    </submittedName>
</protein>
<dbReference type="EMBL" id="JASJQH010000106">
    <property type="protein sequence ID" value="KAK9767022.1"/>
    <property type="molecule type" value="Genomic_DNA"/>
</dbReference>
<organism evidence="2 3">
    <name type="scientific">Basidiobolus ranarum</name>
    <dbReference type="NCBI Taxonomy" id="34480"/>
    <lineage>
        <taxon>Eukaryota</taxon>
        <taxon>Fungi</taxon>
        <taxon>Fungi incertae sedis</taxon>
        <taxon>Zoopagomycota</taxon>
        <taxon>Entomophthoromycotina</taxon>
        <taxon>Basidiobolomycetes</taxon>
        <taxon>Basidiobolales</taxon>
        <taxon>Basidiobolaceae</taxon>
        <taxon>Basidiobolus</taxon>
    </lineage>
</organism>
<proteinExistence type="predicted"/>
<evidence type="ECO:0000256" key="1">
    <source>
        <dbReference type="SAM" id="Phobius"/>
    </source>
</evidence>
<keyword evidence="1" id="KW-1133">Transmembrane helix</keyword>
<reference evidence="2 3" key="1">
    <citation type="submission" date="2023-04" db="EMBL/GenBank/DDBJ databases">
        <title>Genome of Basidiobolus ranarum AG-B5.</title>
        <authorList>
            <person name="Stajich J.E."/>
            <person name="Carter-House D."/>
            <person name="Gryganskyi A."/>
        </authorList>
    </citation>
    <scope>NUCLEOTIDE SEQUENCE [LARGE SCALE GENOMIC DNA]</scope>
    <source>
        <strain evidence="2 3">AG-B5</strain>
    </source>
</reference>
<sequence>MNFALHHLQYIKPAPIVTGNLAMTGLGSMSIAWFISTAFNRKRHDQPSKTIPTLSQDLQSYVWW</sequence>
<feature type="transmembrane region" description="Helical" evidence="1">
    <location>
        <begin position="20"/>
        <end position="39"/>
    </location>
</feature>